<evidence type="ECO:0000256" key="1">
    <source>
        <dbReference type="SAM" id="Phobius"/>
    </source>
</evidence>
<organism evidence="2 3">
    <name type="scientific">Agathobaculum faecis</name>
    <dbReference type="NCBI Taxonomy" id="2763013"/>
    <lineage>
        <taxon>Bacteria</taxon>
        <taxon>Bacillati</taxon>
        <taxon>Bacillota</taxon>
        <taxon>Clostridia</taxon>
        <taxon>Eubacteriales</taxon>
        <taxon>Butyricicoccaceae</taxon>
        <taxon>Agathobaculum</taxon>
    </lineage>
</organism>
<comment type="caution">
    <text evidence="2">The sequence shown here is derived from an EMBL/GenBank/DDBJ whole genome shotgun (WGS) entry which is preliminary data.</text>
</comment>
<dbReference type="Proteomes" id="UP000606499">
    <property type="component" value="Unassembled WGS sequence"/>
</dbReference>
<reference evidence="2" key="1">
    <citation type="submission" date="2020-08" db="EMBL/GenBank/DDBJ databases">
        <title>Genome public.</title>
        <authorList>
            <person name="Liu C."/>
            <person name="Sun Q."/>
        </authorList>
    </citation>
    <scope>NUCLEOTIDE SEQUENCE</scope>
    <source>
        <strain evidence="2">NSJ-28</strain>
    </source>
</reference>
<keyword evidence="1" id="KW-1133">Transmembrane helix</keyword>
<dbReference type="RefSeq" id="WP_186949792.1">
    <property type="nucleotide sequence ID" value="NZ_JACOPL010000004.1"/>
</dbReference>
<feature type="transmembrane region" description="Helical" evidence="1">
    <location>
        <begin position="66"/>
        <end position="84"/>
    </location>
</feature>
<keyword evidence="1" id="KW-0812">Transmembrane</keyword>
<keyword evidence="3" id="KW-1185">Reference proteome</keyword>
<name>A0A923LVZ9_9FIRM</name>
<dbReference type="InterPro" id="IPR021215">
    <property type="entry name" value="DUF2752"/>
</dbReference>
<accession>A0A923LVZ9</accession>
<proteinExistence type="predicted"/>
<dbReference type="EMBL" id="JACOPL010000004">
    <property type="protein sequence ID" value="MBC5724954.1"/>
    <property type="molecule type" value="Genomic_DNA"/>
</dbReference>
<evidence type="ECO:0000313" key="3">
    <source>
        <dbReference type="Proteomes" id="UP000606499"/>
    </source>
</evidence>
<evidence type="ECO:0000313" key="2">
    <source>
        <dbReference type="EMBL" id="MBC5724954.1"/>
    </source>
</evidence>
<feature type="transmembrane region" description="Helical" evidence="1">
    <location>
        <begin position="96"/>
        <end position="115"/>
    </location>
</feature>
<dbReference type="Pfam" id="PF10825">
    <property type="entry name" value="DUF2752"/>
    <property type="match status" value="1"/>
</dbReference>
<protein>
    <submittedName>
        <fullName evidence="2">DUF2752 domain-containing protein</fullName>
    </submittedName>
</protein>
<keyword evidence="1" id="KW-0472">Membrane</keyword>
<gene>
    <name evidence="2" type="ORF">H8S45_05710</name>
</gene>
<sequence>MRGRFGAGLLGVLVIGLLFGAASLSASLLGWGCPVQHFTGVPCPGCGLSRAVYALLRLDFAAAFRYHPMVYVLPPVVLYVLFGKKPLLGSKTRERALLWGVMTLWAAVWIVRLAAHDPLVWGSV</sequence>
<dbReference type="AlphaFoldDB" id="A0A923LVZ9"/>